<proteinExistence type="predicted"/>
<feature type="region of interest" description="Disordered" evidence="1">
    <location>
        <begin position="1"/>
        <end position="40"/>
    </location>
</feature>
<dbReference type="EMBL" id="JBIMZQ010000034">
    <property type="protein sequence ID" value="KAL3661794.1"/>
    <property type="molecule type" value="Genomic_DNA"/>
</dbReference>
<accession>A0ABD3F8F9</accession>
<sequence>MATGTTERGGVGRRAPAANPGVRAAGGGSPPRQRAAAAAPPAAAAAAAIPAAPA</sequence>
<evidence type="ECO:0000313" key="2">
    <source>
        <dbReference type="EMBL" id="KAL3661794.1"/>
    </source>
</evidence>
<dbReference type="Proteomes" id="UP001632037">
    <property type="component" value="Unassembled WGS sequence"/>
</dbReference>
<gene>
    <name evidence="2" type="ORF">V7S43_013089</name>
</gene>
<name>A0ABD3F8F9_9STRA</name>
<evidence type="ECO:0000313" key="3">
    <source>
        <dbReference type="Proteomes" id="UP001632037"/>
    </source>
</evidence>
<evidence type="ECO:0000256" key="1">
    <source>
        <dbReference type="SAM" id="MobiDB-lite"/>
    </source>
</evidence>
<protein>
    <submittedName>
        <fullName evidence="2">Uncharacterized protein</fullName>
    </submittedName>
</protein>
<keyword evidence="3" id="KW-1185">Reference proteome</keyword>
<comment type="caution">
    <text evidence="2">The sequence shown here is derived from an EMBL/GenBank/DDBJ whole genome shotgun (WGS) entry which is preliminary data.</text>
</comment>
<organism evidence="2 3">
    <name type="scientific">Phytophthora oleae</name>
    <dbReference type="NCBI Taxonomy" id="2107226"/>
    <lineage>
        <taxon>Eukaryota</taxon>
        <taxon>Sar</taxon>
        <taxon>Stramenopiles</taxon>
        <taxon>Oomycota</taxon>
        <taxon>Peronosporomycetes</taxon>
        <taxon>Peronosporales</taxon>
        <taxon>Peronosporaceae</taxon>
        <taxon>Phytophthora</taxon>
    </lineage>
</organism>
<feature type="compositionally biased region" description="Low complexity" evidence="1">
    <location>
        <begin position="30"/>
        <end position="40"/>
    </location>
</feature>
<reference evidence="2 3" key="1">
    <citation type="submission" date="2024-09" db="EMBL/GenBank/DDBJ databases">
        <title>Genome sequencing and assembly of Phytophthora oleae, isolate VK10A, causative agent of rot of olive drupes.</title>
        <authorList>
            <person name="Conti Taguali S."/>
            <person name="Riolo M."/>
            <person name="La Spada F."/>
            <person name="Cacciola S.O."/>
            <person name="Dionisio G."/>
        </authorList>
    </citation>
    <scope>NUCLEOTIDE SEQUENCE [LARGE SCALE GENOMIC DNA]</scope>
    <source>
        <strain evidence="2 3">VK10A</strain>
    </source>
</reference>
<dbReference type="AlphaFoldDB" id="A0ABD3F8F9"/>